<accession>A0A7R8Z583</accession>
<dbReference type="AlphaFoldDB" id="A0A7R8Z583"/>
<protein>
    <submittedName>
        <fullName evidence="1">Uncharacterized protein</fullName>
    </submittedName>
</protein>
<name>A0A7R8Z583_TIMDO</name>
<evidence type="ECO:0000313" key="1">
    <source>
        <dbReference type="EMBL" id="CAD7194419.1"/>
    </source>
</evidence>
<gene>
    <name evidence="1" type="ORF">TDIB3V08_LOCUS845</name>
</gene>
<reference evidence="1" key="1">
    <citation type="submission" date="2020-11" db="EMBL/GenBank/DDBJ databases">
        <authorList>
            <person name="Tran Van P."/>
        </authorList>
    </citation>
    <scope>NUCLEOTIDE SEQUENCE</scope>
</reference>
<proteinExistence type="predicted"/>
<organism evidence="1">
    <name type="scientific">Timema douglasi</name>
    <name type="common">Walking stick</name>
    <dbReference type="NCBI Taxonomy" id="61478"/>
    <lineage>
        <taxon>Eukaryota</taxon>
        <taxon>Metazoa</taxon>
        <taxon>Ecdysozoa</taxon>
        <taxon>Arthropoda</taxon>
        <taxon>Hexapoda</taxon>
        <taxon>Insecta</taxon>
        <taxon>Pterygota</taxon>
        <taxon>Neoptera</taxon>
        <taxon>Polyneoptera</taxon>
        <taxon>Phasmatodea</taxon>
        <taxon>Timematodea</taxon>
        <taxon>Timematoidea</taxon>
        <taxon>Timematidae</taxon>
        <taxon>Timema</taxon>
    </lineage>
</organism>
<dbReference type="Gene3D" id="3.30.70.1820">
    <property type="entry name" value="L1 transposable element, RRM domain"/>
    <property type="match status" value="1"/>
</dbReference>
<sequence>MLALWALILAGERDDVTAILLVAHFVEILDATDGGKKEIDHLRNDFSEINKKVMLQEDKLDDLDQYSRRNCLLVHGMPEKPGEEVRTEVLRMFETRLNVKIEARDVDRCHRIGKPKRTSAEALVEGRRPITIKFTSHQKRSLAFSAKKALKSTSILIMESLTSMRQQILKAARDKYGIRQ</sequence>
<dbReference type="EMBL" id="OA564477">
    <property type="protein sequence ID" value="CAD7194419.1"/>
    <property type="molecule type" value="Genomic_DNA"/>
</dbReference>